<protein>
    <submittedName>
        <fullName evidence="2">Uncharacterized protein</fullName>
    </submittedName>
</protein>
<organism evidence="2 3">
    <name type="scientific">Nonlabens dokdonensis</name>
    <dbReference type="NCBI Taxonomy" id="328515"/>
    <lineage>
        <taxon>Bacteria</taxon>
        <taxon>Pseudomonadati</taxon>
        <taxon>Bacteroidota</taxon>
        <taxon>Flavobacteriia</taxon>
        <taxon>Flavobacteriales</taxon>
        <taxon>Flavobacteriaceae</taxon>
        <taxon>Nonlabens</taxon>
    </lineage>
</organism>
<feature type="transmembrane region" description="Helical" evidence="1">
    <location>
        <begin position="40"/>
        <end position="59"/>
    </location>
</feature>
<comment type="caution">
    <text evidence="2">The sequence shown here is derived from an EMBL/GenBank/DDBJ whole genome shotgun (WGS) entry which is preliminary data.</text>
</comment>
<proteinExistence type="predicted"/>
<dbReference type="EMBL" id="MAAX01000028">
    <property type="protein sequence ID" value="OUS20133.1"/>
    <property type="molecule type" value="Genomic_DNA"/>
</dbReference>
<dbReference type="RefSeq" id="WP_303685641.1">
    <property type="nucleotide sequence ID" value="NZ_CAJXYO010000003.1"/>
</dbReference>
<evidence type="ECO:0000256" key="1">
    <source>
        <dbReference type="SAM" id="Phobius"/>
    </source>
</evidence>
<feature type="transmembrane region" description="Helical" evidence="1">
    <location>
        <begin position="12"/>
        <end position="28"/>
    </location>
</feature>
<keyword evidence="1" id="KW-0812">Transmembrane</keyword>
<reference evidence="3" key="1">
    <citation type="journal article" date="2017" name="Proc. Natl. Acad. Sci. U.S.A.">
        <title>Simulation of Deepwater Horizon oil plume reveals substrate specialization within a complex community of hydrocarbon-degraders.</title>
        <authorList>
            <person name="Hu P."/>
            <person name="Dubinsky E.A."/>
            <person name="Probst A.J."/>
            <person name="Wang J."/>
            <person name="Sieber C.M.K."/>
            <person name="Tom L.M."/>
            <person name="Gardinali P."/>
            <person name="Banfield J.F."/>
            <person name="Atlas R.M."/>
            <person name="Andersen G.L."/>
        </authorList>
    </citation>
    <scope>NUCLEOTIDE SEQUENCE [LARGE SCALE GENOMIC DNA]</scope>
</reference>
<evidence type="ECO:0000313" key="3">
    <source>
        <dbReference type="Proteomes" id="UP000196102"/>
    </source>
</evidence>
<keyword evidence="1" id="KW-1133">Transmembrane helix</keyword>
<keyword evidence="1" id="KW-0472">Membrane</keyword>
<name>A0A1Z8BC15_9FLAO</name>
<dbReference type="AlphaFoldDB" id="A0A1Z8BC15"/>
<sequence length="62" mass="7225">MPENNSSKRNYTLVLSIAFIGIGAWKLYDRFYQEEEVETYQWILAVGLVVLGVYQLIGLRKK</sequence>
<gene>
    <name evidence="2" type="ORF">A9Q93_01650</name>
</gene>
<evidence type="ECO:0000313" key="2">
    <source>
        <dbReference type="EMBL" id="OUS20133.1"/>
    </source>
</evidence>
<accession>A0A1Z8BC15</accession>
<dbReference type="Proteomes" id="UP000196102">
    <property type="component" value="Unassembled WGS sequence"/>
</dbReference>